<sequence length="503" mass="55615">MNINSKPKIRQKTVAVPVKRPAPVSAASSASSPALSRKSSSLNAGTRPAPPSNRYQLTPSTKSRPSPSTTQNGGARQLSVSRVQRQQKRKVTPTTPQWGNSSSDEDSEDESSLRKRQKTSSSVEPLPITRMLEPDPHRRIRRQNGTPGKGETPLRHGLAMTRGEWVKDFKLAFPDTKGDRVVELQYPSALEPEQFETVVPYDNSNFNPIDDICFTIDEIVQHFLPPNLAAELRNVEDGTVALLRRAVKKNTPFEFEVALREFNNMMKAKVDDGTIAKVMDEKHALPLSLTRRILAQVYQRTVSPFAHKLSKDARHDKKNTYGELLPDFCHTIFNKTGLNSSHVFVDLGSGVGNVVLQSALQTGAESWGIEIMPRACKYAAQQADELKVRSRLWNIALGPVKLLSGDFLESPDVDKLLPRADVILVNNKVFGEAVNGRLLDKFLDLKLGCKVVSLASFGGSGKQSIRNEQSIANLFDEERFDSGANSVSWADASVEYCIATKAR</sequence>
<dbReference type="EMBL" id="ML996159">
    <property type="protein sequence ID" value="KAF2733608.1"/>
    <property type="molecule type" value="Genomic_DNA"/>
</dbReference>
<comment type="caution">
    <text evidence="19">The sequence shown here is derived from an EMBL/GenBank/DDBJ whole genome shotgun (WGS) entry which is preliminary data.</text>
</comment>
<feature type="binding site" evidence="16">
    <location>
        <begin position="321"/>
        <end position="324"/>
    </location>
    <ligand>
        <name>S-adenosyl-L-methionine</name>
        <dbReference type="ChEBI" id="CHEBI:59789"/>
    </ligand>
</feature>
<feature type="region of interest" description="Disordered" evidence="17">
    <location>
        <begin position="1"/>
        <end position="155"/>
    </location>
</feature>
<evidence type="ECO:0000313" key="20">
    <source>
        <dbReference type="Proteomes" id="UP000799444"/>
    </source>
</evidence>
<feature type="compositionally biased region" description="Low complexity" evidence="17">
    <location>
        <begin position="14"/>
        <end position="42"/>
    </location>
</feature>
<evidence type="ECO:0000256" key="3">
    <source>
        <dbReference type="ARBA" id="ARBA00012190"/>
    </source>
</evidence>
<dbReference type="EC" id="2.1.1.360" evidence="3 15"/>
<dbReference type="Proteomes" id="UP000799444">
    <property type="component" value="Unassembled WGS sequence"/>
</dbReference>
<dbReference type="PROSITE" id="PS51569">
    <property type="entry name" value="DOT1"/>
    <property type="match status" value="1"/>
</dbReference>
<evidence type="ECO:0000256" key="17">
    <source>
        <dbReference type="SAM" id="MobiDB-lite"/>
    </source>
</evidence>
<evidence type="ECO:0000256" key="8">
    <source>
        <dbReference type="ARBA" id="ARBA00022737"/>
    </source>
</evidence>
<evidence type="ECO:0000256" key="11">
    <source>
        <dbReference type="ARBA" id="ARBA00023163"/>
    </source>
</evidence>
<evidence type="ECO:0000256" key="6">
    <source>
        <dbReference type="ARBA" id="ARBA00022679"/>
    </source>
</evidence>
<keyword evidence="12 15" id="KW-0539">Nucleus</keyword>
<keyword evidence="5 15" id="KW-0489">Methyltransferase</keyword>
<dbReference type="InterPro" id="IPR025789">
    <property type="entry name" value="DOT1_dom"/>
</dbReference>
<dbReference type="OrthoDB" id="443402at2759"/>
<dbReference type="GO" id="GO:0042393">
    <property type="term" value="F:histone binding"/>
    <property type="evidence" value="ECO:0007669"/>
    <property type="project" value="InterPro"/>
</dbReference>
<dbReference type="GO" id="GO:0000786">
    <property type="term" value="C:nucleosome"/>
    <property type="evidence" value="ECO:0007669"/>
    <property type="project" value="InterPro"/>
</dbReference>
<evidence type="ECO:0000256" key="9">
    <source>
        <dbReference type="ARBA" id="ARBA00022853"/>
    </source>
</evidence>
<dbReference type="GO" id="GO:0000781">
    <property type="term" value="C:chromosome, telomeric region"/>
    <property type="evidence" value="ECO:0007669"/>
    <property type="project" value="GOC"/>
</dbReference>
<reference evidence="19" key="1">
    <citation type="journal article" date="2020" name="Stud. Mycol.">
        <title>101 Dothideomycetes genomes: a test case for predicting lifestyles and emergence of pathogens.</title>
        <authorList>
            <person name="Haridas S."/>
            <person name="Albert R."/>
            <person name="Binder M."/>
            <person name="Bloem J."/>
            <person name="Labutti K."/>
            <person name="Salamov A."/>
            <person name="Andreopoulos B."/>
            <person name="Baker S."/>
            <person name="Barry K."/>
            <person name="Bills G."/>
            <person name="Bluhm B."/>
            <person name="Cannon C."/>
            <person name="Castanera R."/>
            <person name="Culley D."/>
            <person name="Daum C."/>
            <person name="Ezra D."/>
            <person name="Gonzalez J."/>
            <person name="Henrissat B."/>
            <person name="Kuo A."/>
            <person name="Liang C."/>
            <person name="Lipzen A."/>
            <person name="Lutzoni F."/>
            <person name="Magnuson J."/>
            <person name="Mondo S."/>
            <person name="Nolan M."/>
            <person name="Ohm R."/>
            <person name="Pangilinan J."/>
            <person name="Park H.-J."/>
            <person name="Ramirez L."/>
            <person name="Alfaro M."/>
            <person name="Sun H."/>
            <person name="Tritt A."/>
            <person name="Yoshinaga Y."/>
            <person name="Zwiers L.-H."/>
            <person name="Turgeon B."/>
            <person name="Goodwin S."/>
            <person name="Spatafora J."/>
            <person name="Crous P."/>
            <person name="Grigoriev I."/>
        </authorList>
    </citation>
    <scope>NUCLEOTIDE SEQUENCE</scope>
    <source>
        <strain evidence="19">CBS 125425</strain>
    </source>
</reference>
<evidence type="ECO:0000256" key="12">
    <source>
        <dbReference type="ARBA" id="ARBA00023242"/>
    </source>
</evidence>
<keyword evidence="20" id="KW-1185">Reference proteome</keyword>
<comment type="catalytic activity">
    <reaction evidence="14 15">
        <text>L-lysyl(79)-[histone H3] + 3 S-adenosyl-L-methionine = N(6),N(6),N(6)-trimethyl-L-lysyl(79)-[histone H3] + 3 S-adenosyl-L-homocysteine + 3 H(+)</text>
        <dbReference type="Rhea" id="RHEA:60328"/>
        <dbReference type="Rhea" id="RHEA-COMP:15549"/>
        <dbReference type="Rhea" id="RHEA-COMP:15552"/>
        <dbReference type="ChEBI" id="CHEBI:15378"/>
        <dbReference type="ChEBI" id="CHEBI:29969"/>
        <dbReference type="ChEBI" id="CHEBI:57856"/>
        <dbReference type="ChEBI" id="CHEBI:59789"/>
        <dbReference type="ChEBI" id="CHEBI:61961"/>
        <dbReference type="EC" id="2.1.1.360"/>
    </reaction>
</comment>
<dbReference type="PANTHER" id="PTHR21451:SF0">
    <property type="entry name" value="HISTONE-LYSINE N-METHYLTRANSFERASE, H3 LYSINE-79 SPECIFIC"/>
    <property type="match status" value="1"/>
</dbReference>
<gene>
    <name evidence="19" type="ORF">EJ04DRAFT_269302</name>
</gene>
<dbReference type="CDD" id="cd02440">
    <property type="entry name" value="AdoMet_MTases"/>
    <property type="match status" value="1"/>
</dbReference>
<dbReference type="GO" id="GO:0005634">
    <property type="term" value="C:nucleus"/>
    <property type="evidence" value="ECO:0007669"/>
    <property type="project" value="UniProtKB-SubCell"/>
</dbReference>
<dbReference type="Gene3D" id="3.40.50.150">
    <property type="entry name" value="Vaccinia Virus protein VP39"/>
    <property type="match status" value="1"/>
</dbReference>
<dbReference type="InterPro" id="IPR030445">
    <property type="entry name" value="H3-K79_meTrfase"/>
</dbReference>
<evidence type="ECO:0000256" key="7">
    <source>
        <dbReference type="ARBA" id="ARBA00022691"/>
    </source>
</evidence>
<dbReference type="SUPFAM" id="SSF53335">
    <property type="entry name" value="S-adenosyl-L-methionine-dependent methyltransferases"/>
    <property type="match status" value="1"/>
</dbReference>
<keyword evidence="9 15" id="KW-0156">Chromatin regulator</keyword>
<dbReference type="GO" id="GO:0006281">
    <property type="term" value="P:DNA repair"/>
    <property type="evidence" value="ECO:0007669"/>
    <property type="project" value="InterPro"/>
</dbReference>
<feature type="domain" description="DOT1" evidence="18">
    <location>
        <begin position="193"/>
        <end position="503"/>
    </location>
</feature>
<dbReference type="InterPro" id="IPR021162">
    <property type="entry name" value="Dot1"/>
</dbReference>
<evidence type="ECO:0000256" key="15">
    <source>
        <dbReference type="PIRNR" id="PIRNR017570"/>
    </source>
</evidence>
<comment type="similarity">
    <text evidence="15">Belongs to the class I-like SAM-binding methyltransferase superfamily. DOT1 family.</text>
</comment>
<accession>A0A9P4QTI7</accession>
<evidence type="ECO:0000256" key="14">
    <source>
        <dbReference type="ARBA" id="ARBA00047770"/>
    </source>
</evidence>
<dbReference type="GO" id="GO:0031509">
    <property type="term" value="P:subtelomeric heterochromatin formation"/>
    <property type="evidence" value="ECO:0007669"/>
    <property type="project" value="InterPro"/>
</dbReference>
<comment type="function">
    <text evidence="1 15">Histone methyltransferase that specifically trimethylates histone H3 to form H3K79me3. This methylation is required for telomere silencing and for the pachytene checkpoint during the meiotic cell cycle by allowing the recruitment of RAD9 to double strand breaks. Nucleosomes are preferred as substrate compared to free histone.</text>
</comment>
<feature type="binding site" evidence="16">
    <location>
        <begin position="344"/>
        <end position="353"/>
    </location>
    <ligand>
        <name>S-adenosyl-L-methionine</name>
        <dbReference type="ChEBI" id="CHEBI:59789"/>
    </ligand>
</feature>
<keyword evidence="11 15" id="KW-0804">Transcription</keyword>
<dbReference type="PIRSF" id="PIRSF017570">
    <property type="entry name" value="Histone_H3-K79_MeTrfase"/>
    <property type="match status" value="1"/>
</dbReference>
<proteinExistence type="inferred from homology"/>
<name>A0A9P4QTI7_9PLEO</name>
<dbReference type="InterPro" id="IPR029063">
    <property type="entry name" value="SAM-dependent_MTases_sf"/>
</dbReference>
<keyword evidence="7 15" id="KW-0949">S-adenosyl-L-methionine</keyword>
<dbReference type="Gene3D" id="1.10.260.170">
    <property type="match status" value="1"/>
</dbReference>
<feature type="binding site" evidence="16">
    <location>
        <begin position="406"/>
        <end position="407"/>
    </location>
    <ligand>
        <name>S-adenosyl-L-methionine</name>
        <dbReference type="ChEBI" id="CHEBI:59789"/>
    </ligand>
</feature>
<dbReference type="GO" id="GO:0000077">
    <property type="term" value="P:DNA damage checkpoint signaling"/>
    <property type="evidence" value="ECO:0007669"/>
    <property type="project" value="InterPro"/>
</dbReference>
<evidence type="ECO:0000256" key="10">
    <source>
        <dbReference type="ARBA" id="ARBA00023015"/>
    </source>
</evidence>
<evidence type="ECO:0000256" key="1">
    <source>
        <dbReference type="ARBA" id="ARBA00003482"/>
    </source>
</evidence>
<feature type="compositionally biased region" description="Low complexity" evidence="17">
    <location>
        <begin position="58"/>
        <end position="70"/>
    </location>
</feature>
<keyword evidence="6 15" id="KW-0808">Transferase</keyword>
<organism evidence="19 20">
    <name type="scientific">Polyplosphaeria fusca</name>
    <dbReference type="NCBI Taxonomy" id="682080"/>
    <lineage>
        <taxon>Eukaryota</taxon>
        <taxon>Fungi</taxon>
        <taxon>Dikarya</taxon>
        <taxon>Ascomycota</taxon>
        <taxon>Pezizomycotina</taxon>
        <taxon>Dothideomycetes</taxon>
        <taxon>Pleosporomycetidae</taxon>
        <taxon>Pleosporales</taxon>
        <taxon>Tetraplosphaeriaceae</taxon>
        <taxon>Polyplosphaeria</taxon>
    </lineage>
</organism>
<dbReference type="GO" id="GO:0140956">
    <property type="term" value="F:histone H3K79 trimethyltransferase activity"/>
    <property type="evidence" value="ECO:0007669"/>
    <property type="project" value="UniProtKB-EC"/>
</dbReference>
<keyword evidence="8" id="KW-0677">Repeat</keyword>
<evidence type="ECO:0000256" key="4">
    <source>
        <dbReference type="ARBA" id="ARBA00020987"/>
    </source>
</evidence>
<protein>
    <recommendedName>
        <fullName evidence="4 15">Histone-lysine N-methyltransferase, H3 lysine-79 specific</fullName>
        <ecNumber evidence="3 15">2.1.1.360</ecNumber>
    </recommendedName>
    <alternativeName>
        <fullName evidence="13 15">Histone H3-K79 methyltransferase</fullName>
    </alternativeName>
</protein>
<evidence type="ECO:0000256" key="2">
    <source>
        <dbReference type="ARBA" id="ARBA00004123"/>
    </source>
</evidence>
<feature type="binding site" evidence="16">
    <location>
        <position position="370"/>
    </location>
    <ligand>
        <name>S-adenosyl-L-methionine</name>
        <dbReference type="ChEBI" id="CHEBI:59789"/>
    </ligand>
</feature>
<keyword evidence="10 15" id="KW-0805">Transcription regulation</keyword>
<comment type="subcellular location">
    <subcellularLocation>
        <location evidence="2 15">Nucleus</location>
    </subcellularLocation>
</comment>
<evidence type="ECO:0000256" key="13">
    <source>
        <dbReference type="ARBA" id="ARBA00029821"/>
    </source>
</evidence>
<evidence type="ECO:0000256" key="5">
    <source>
        <dbReference type="ARBA" id="ARBA00022603"/>
    </source>
</evidence>
<evidence type="ECO:0000313" key="19">
    <source>
        <dbReference type="EMBL" id="KAF2733608.1"/>
    </source>
</evidence>
<dbReference type="GO" id="GO:0032259">
    <property type="term" value="P:methylation"/>
    <property type="evidence" value="ECO:0007669"/>
    <property type="project" value="UniProtKB-KW"/>
</dbReference>
<dbReference type="PANTHER" id="PTHR21451">
    <property type="entry name" value="HISTONE H3 METHYLTRANSFERASE"/>
    <property type="match status" value="1"/>
</dbReference>
<evidence type="ECO:0000259" key="18">
    <source>
        <dbReference type="PROSITE" id="PS51569"/>
    </source>
</evidence>
<evidence type="ECO:0000256" key="16">
    <source>
        <dbReference type="PIRSR" id="PIRSR017570-1"/>
    </source>
</evidence>
<dbReference type="Pfam" id="PF08123">
    <property type="entry name" value="DOT1"/>
    <property type="match status" value="1"/>
</dbReference>
<dbReference type="AlphaFoldDB" id="A0A9P4QTI7"/>